<evidence type="ECO:0000313" key="2">
    <source>
        <dbReference type="Proteomes" id="UP000285326"/>
    </source>
</evidence>
<evidence type="ECO:0000313" key="1">
    <source>
        <dbReference type="EMBL" id="RKF73818.1"/>
    </source>
</evidence>
<organism evidence="1 2">
    <name type="scientific">Golovinomyces cichoracearum</name>
    <dbReference type="NCBI Taxonomy" id="62708"/>
    <lineage>
        <taxon>Eukaryota</taxon>
        <taxon>Fungi</taxon>
        <taxon>Dikarya</taxon>
        <taxon>Ascomycota</taxon>
        <taxon>Pezizomycotina</taxon>
        <taxon>Leotiomycetes</taxon>
        <taxon>Erysiphales</taxon>
        <taxon>Erysiphaceae</taxon>
        <taxon>Golovinomyces</taxon>
    </lineage>
</organism>
<sequence length="65" mass="7169">MKAFGEEFSIANPDLQSVLKENVNSQTPVSNTEKSSQDVTGAFKSTKVYKQGSIETYRIIGQQVN</sequence>
<proteinExistence type="predicted"/>
<accession>A0A420IGY5</accession>
<gene>
    <name evidence="1" type="ORF">GcM1_242067</name>
</gene>
<dbReference type="EMBL" id="MCBS01024260">
    <property type="protein sequence ID" value="RKF73818.1"/>
    <property type="molecule type" value="Genomic_DNA"/>
</dbReference>
<dbReference type="Proteomes" id="UP000285326">
    <property type="component" value="Unassembled WGS sequence"/>
</dbReference>
<dbReference type="AlphaFoldDB" id="A0A420IGY5"/>
<reference evidence="1 2" key="1">
    <citation type="journal article" date="2018" name="BMC Genomics">
        <title>Comparative genome analyses reveal sequence features reflecting distinct modes of host-adaptation between dicot and monocot powdery mildew.</title>
        <authorList>
            <person name="Wu Y."/>
            <person name="Ma X."/>
            <person name="Pan Z."/>
            <person name="Kale S.D."/>
            <person name="Song Y."/>
            <person name="King H."/>
            <person name="Zhang Q."/>
            <person name="Presley C."/>
            <person name="Deng X."/>
            <person name="Wei C.I."/>
            <person name="Xiao S."/>
        </authorList>
    </citation>
    <scope>NUCLEOTIDE SEQUENCE [LARGE SCALE GENOMIC DNA]</scope>
    <source>
        <strain evidence="1">UMSG1</strain>
    </source>
</reference>
<protein>
    <submittedName>
        <fullName evidence="1">Uncharacterized protein</fullName>
    </submittedName>
</protein>
<name>A0A420IGY5_9PEZI</name>
<comment type="caution">
    <text evidence="1">The sequence shown here is derived from an EMBL/GenBank/DDBJ whole genome shotgun (WGS) entry which is preliminary data.</text>
</comment>